<dbReference type="AlphaFoldDB" id="A0A518V4B5"/>
<name>A0A518V4B5_BRELA</name>
<sequence>MNLKSFLKSGVIVTFLLTSVVPTTFAEESTSIQITNYEQSPINYDATVQFTDPQLAGTAKPTTQGGVSTQGVIREEYSHSYYNFGSAKITDYNLDKRTADTFLISVARGQTVTLGKTVTVSGSIEFNTSVSTEIKKVISLGFDLKANGSYSDSFSSSTTFTGPSESSSKLHRDFYGAIGYDKYTVKLKKYDVYKVYNGNAYMRDETYSAGDITVSSVDRPKKISYSKDF</sequence>
<evidence type="ECO:0000313" key="3">
    <source>
        <dbReference type="Proteomes" id="UP000319432"/>
    </source>
</evidence>
<reference evidence="2 3" key="1">
    <citation type="submission" date="2018-11" db="EMBL/GenBank/DDBJ databases">
        <title>Phylogenetic determinants of toxin gene distribution in genomes of Brevibacillus laterosporus.</title>
        <authorList>
            <person name="Glare T.R."/>
            <person name="Durrant A."/>
            <person name="Berry C."/>
            <person name="Palma L."/>
            <person name="Ormskirk M."/>
            <person name="Cox M.O."/>
        </authorList>
    </citation>
    <scope>NUCLEOTIDE SEQUENCE [LARGE SCALE GENOMIC DNA]</scope>
    <source>
        <strain evidence="2 3">1821L</strain>
    </source>
</reference>
<dbReference type="EMBL" id="CP033464">
    <property type="protein sequence ID" value="QDX91833.1"/>
    <property type="molecule type" value="Genomic_DNA"/>
</dbReference>
<feature type="chain" id="PRO_5022662046" evidence="1">
    <location>
        <begin position="27"/>
        <end position="229"/>
    </location>
</feature>
<dbReference type="Proteomes" id="UP000319432">
    <property type="component" value="Chromosome"/>
</dbReference>
<proteinExistence type="predicted"/>
<evidence type="ECO:0000313" key="2">
    <source>
        <dbReference type="EMBL" id="QDX91833.1"/>
    </source>
</evidence>
<dbReference type="OrthoDB" id="2640521at2"/>
<protein>
    <submittedName>
        <fullName evidence="2">Uncharacterized protein</fullName>
    </submittedName>
</protein>
<organism evidence="2 3">
    <name type="scientific">Brevibacillus laterosporus</name>
    <name type="common">Bacillus laterosporus</name>
    <dbReference type="NCBI Taxonomy" id="1465"/>
    <lineage>
        <taxon>Bacteria</taxon>
        <taxon>Bacillati</taxon>
        <taxon>Bacillota</taxon>
        <taxon>Bacilli</taxon>
        <taxon>Bacillales</taxon>
        <taxon>Paenibacillaceae</taxon>
        <taxon>Brevibacillus</taxon>
    </lineage>
</organism>
<evidence type="ECO:0000256" key="1">
    <source>
        <dbReference type="SAM" id="SignalP"/>
    </source>
</evidence>
<keyword evidence="3" id="KW-1185">Reference proteome</keyword>
<feature type="signal peptide" evidence="1">
    <location>
        <begin position="1"/>
        <end position="26"/>
    </location>
</feature>
<gene>
    <name evidence="2" type="ORF">EEL30_05290</name>
</gene>
<accession>A0A518V4B5</accession>
<keyword evidence="1" id="KW-0732">Signal</keyword>